<feature type="signal peptide" evidence="2">
    <location>
        <begin position="1"/>
        <end position="20"/>
    </location>
</feature>
<dbReference type="Pfam" id="PF18989">
    <property type="entry name" value="DUF5722"/>
    <property type="match status" value="1"/>
</dbReference>
<dbReference type="InterPro" id="IPR043780">
    <property type="entry name" value="DUF5722"/>
</dbReference>
<dbReference type="SUPFAM" id="SSF51445">
    <property type="entry name" value="(Trans)glycosidases"/>
    <property type="match status" value="1"/>
</dbReference>
<evidence type="ECO:0000313" key="4">
    <source>
        <dbReference type="EMBL" id="MBO8453558.1"/>
    </source>
</evidence>
<feature type="domain" description="DUF5722" evidence="3">
    <location>
        <begin position="329"/>
        <end position="720"/>
    </location>
</feature>
<dbReference type="InterPro" id="IPR017853">
    <property type="entry name" value="GH"/>
</dbReference>
<feature type="coiled-coil region" evidence="1">
    <location>
        <begin position="181"/>
        <end position="208"/>
    </location>
</feature>
<sequence length="731" mass="80459">MKSRVLPVVCLAAAFLAPQACEKTPVVTPAPPEGMEVDSSSFVWMRINVKKSTHVKEITVEEDSSYTIVLPDGDPYVYLEPFASGLPAENTVFAFEYKAENPIDKTEFFFVDGEAGLDASHAQSGQGAAAASEWTHYSVRMKSSIREFGWGSAGDYLRFDLGESIVSGSRICLRNLVMRPMNQEEQAAEDQENNAAEEKEKYARMIDDYLQNDYASSVTSVAIGASSVEISGTCSGDGTFFLAEVPPFADIFSMTEVPQEYRHQVSSGNFSVTVDRTASFGGVPYDRLLSKWAVYKDGDGADELVSHALYADPDKIHDAGPGLPRIALRHKKGLGGIVPGNLDAEIQALDLASATINILPMSYMSLTPGGEYTISHDYLGKTYYFNEARIRAELDEPLKIAGKYGVSVAGILLIQNAAQSADPQLGDLLQHPDYSGTLYTMPDMTTPESVNAYAAMIDFFASRYSGSDMRISHWIIHNEVDGGVHWTNMGADVPVSTYMDTYLKSMRMVYNIVHQYDSNAETFISLAHGWTTPAGGGWYSVVDLLGYMNSFSAAEGDFYWAPAYHSYSTEIANPRIWEDPSVTFSMSTANVSMRNLEVLDKWVSDPSNMYKGSIKRRVWLSEAGVGSGTSTTGYDDKLLSDQAAGLAYSWLKIEQLDGIEGLQWHNWYDNASEGAQLGLRKFNDTTWGGEPKPAWYAYRKAGTSGEKAWFEEQGYADTVGEDWGVIHEVTD</sequence>
<keyword evidence="2" id="KW-0732">Signal</keyword>
<reference evidence="4" key="1">
    <citation type="submission" date="2020-10" db="EMBL/GenBank/DDBJ databases">
        <authorList>
            <person name="Gilroy R."/>
        </authorList>
    </citation>
    <scope>NUCLEOTIDE SEQUENCE</scope>
    <source>
        <strain evidence="4">F1-3629</strain>
    </source>
</reference>
<evidence type="ECO:0000259" key="3">
    <source>
        <dbReference type="Pfam" id="PF18989"/>
    </source>
</evidence>
<comment type="caution">
    <text evidence="4">The sequence shown here is derived from an EMBL/GenBank/DDBJ whole genome shotgun (WGS) entry which is preliminary data.</text>
</comment>
<name>A0A940DMH2_9BACT</name>
<dbReference type="Proteomes" id="UP000771749">
    <property type="component" value="Unassembled WGS sequence"/>
</dbReference>
<gene>
    <name evidence="4" type="ORF">IAC07_02390</name>
</gene>
<feature type="chain" id="PRO_5037899272" description="DUF5722 domain-containing protein" evidence="2">
    <location>
        <begin position="21"/>
        <end position="731"/>
    </location>
</feature>
<dbReference type="EMBL" id="JADIMJ010000039">
    <property type="protein sequence ID" value="MBO8453558.1"/>
    <property type="molecule type" value="Genomic_DNA"/>
</dbReference>
<reference evidence="4" key="2">
    <citation type="journal article" date="2021" name="PeerJ">
        <title>Extensive microbial diversity within the chicken gut microbiome revealed by metagenomics and culture.</title>
        <authorList>
            <person name="Gilroy R."/>
            <person name="Ravi A."/>
            <person name="Getino M."/>
            <person name="Pursley I."/>
            <person name="Horton D.L."/>
            <person name="Alikhan N.F."/>
            <person name="Baker D."/>
            <person name="Gharbi K."/>
            <person name="Hall N."/>
            <person name="Watson M."/>
            <person name="Adriaenssens E.M."/>
            <person name="Foster-Nyarko E."/>
            <person name="Jarju S."/>
            <person name="Secka A."/>
            <person name="Antonio M."/>
            <person name="Oren A."/>
            <person name="Chaudhuri R.R."/>
            <person name="La Ragione R."/>
            <person name="Hildebrand F."/>
            <person name="Pallen M.J."/>
        </authorList>
    </citation>
    <scope>NUCLEOTIDE SEQUENCE</scope>
    <source>
        <strain evidence="4">F1-3629</strain>
    </source>
</reference>
<evidence type="ECO:0000313" key="5">
    <source>
        <dbReference type="Proteomes" id="UP000771749"/>
    </source>
</evidence>
<proteinExistence type="predicted"/>
<evidence type="ECO:0000256" key="2">
    <source>
        <dbReference type="SAM" id="SignalP"/>
    </source>
</evidence>
<accession>A0A940DMH2</accession>
<dbReference type="Gene3D" id="3.20.20.80">
    <property type="entry name" value="Glycosidases"/>
    <property type="match status" value="1"/>
</dbReference>
<evidence type="ECO:0000256" key="1">
    <source>
        <dbReference type="SAM" id="Coils"/>
    </source>
</evidence>
<dbReference type="AlphaFoldDB" id="A0A940DMH2"/>
<keyword evidence="1" id="KW-0175">Coiled coil</keyword>
<protein>
    <recommendedName>
        <fullName evidence="3">DUF5722 domain-containing protein</fullName>
    </recommendedName>
</protein>
<organism evidence="4 5">
    <name type="scientific">Candidatus Cryptobacteroides gallistercoris</name>
    <dbReference type="NCBI Taxonomy" id="2840765"/>
    <lineage>
        <taxon>Bacteria</taxon>
        <taxon>Pseudomonadati</taxon>
        <taxon>Bacteroidota</taxon>
        <taxon>Bacteroidia</taxon>
        <taxon>Bacteroidales</taxon>
        <taxon>Candidatus Cryptobacteroides</taxon>
    </lineage>
</organism>